<dbReference type="AlphaFoldDB" id="A0AAC9HPR8"/>
<dbReference type="InterPro" id="IPR027363">
    <property type="entry name" value="M1Pi_N"/>
</dbReference>
<keyword evidence="3" id="KW-0413">Isomerase</keyword>
<dbReference type="SUPFAM" id="SSF100950">
    <property type="entry name" value="NagB/RpiA/CoA transferase-like"/>
    <property type="match status" value="1"/>
</dbReference>
<evidence type="ECO:0000313" key="4">
    <source>
        <dbReference type="Proteomes" id="UP000095210"/>
    </source>
</evidence>
<feature type="region of interest" description="Disordered" evidence="2">
    <location>
        <begin position="1"/>
        <end position="32"/>
    </location>
</feature>
<dbReference type="Pfam" id="PF01008">
    <property type="entry name" value="IF-2B"/>
    <property type="match status" value="1"/>
</dbReference>
<dbReference type="GO" id="GO:0046523">
    <property type="term" value="F:S-methyl-5-thioribose-1-phosphate isomerase activity"/>
    <property type="evidence" value="ECO:0007669"/>
    <property type="project" value="UniProtKB-EC"/>
</dbReference>
<dbReference type="InterPro" id="IPR037171">
    <property type="entry name" value="NagB/RpiA_transferase-like"/>
</dbReference>
<dbReference type="RefSeq" id="WP_084642952.1">
    <property type="nucleotide sequence ID" value="NZ_CP014859.1"/>
</dbReference>
<dbReference type="KEGG" id="ahm:TL08_12715"/>
<dbReference type="PANTHER" id="PTHR43475">
    <property type="entry name" value="METHYLTHIORIBOSE-1-PHOSPHATE ISOMERASE"/>
    <property type="match status" value="1"/>
</dbReference>
<dbReference type="Proteomes" id="UP000095210">
    <property type="component" value="Chromosome"/>
</dbReference>
<name>A0AAC9HPR8_9PSEU</name>
<dbReference type="NCBIfam" id="NF004326">
    <property type="entry name" value="PRK05720.1"/>
    <property type="match status" value="1"/>
</dbReference>
<keyword evidence="4" id="KW-1185">Reference proteome</keyword>
<sequence length="380" mass="40108">MTLSQPTDPPLGDRPRAEAEPVPPGEEPGPVLAHSVRLVDDGVLILDRRVFPFERRWAHCRTAEEVAVAIKDMVTQSSGPYFAALWAMVLAARAARGLDAAGAHATLHGAGRALVASRPTNDALGKAVALVSAEVAAARPDPRHPAAPANFPTGDALVEAAARGARAGDVEYRSRSRALGEHTAELLPDGATVLTHCWADLYLTETVAAIGRRGHTVRFVCTETRPYLQGARLTAETLAEMGVDVTLITDGMGAAVLSAGSVDALVTAADRVTMDGHVVNKVGTLGLAVAARAFDVPFYAQVQTPDLGAPGAADVPIEYRDGDEVLHTLGRRTASHRVRGHYPAFDVTPPRFVTRVVTDRGALDPGLLADYHRDGEDTSS</sequence>
<dbReference type="GO" id="GO:0019509">
    <property type="term" value="P:L-methionine salvage from methylthioadenosine"/>
    <property type="evidence" value="ECO:0007669"/>
    <property type="project" value="TreeGrafter"/>
</dbReference>
<evidence type="ECO:0000256" key="2">
    <source>
        <dbReference type="SAM" id="MobiDB-lite"/>
    </source>
</evidence>
<dbReference type="PANTHER" id="PTHR43475:SF1">
    <property type="entry name" value="METHYLTHIORIBOSE-1-PHOSPHATE ISOMERASE"/>
    <property type="match status" value="1"/>
</dbReference>
<reference evidence="4" key="1">
    <citation type="submission" date="2016-03" db="EMBL/GenBank/DDBJ databases">
        <title>Complete genome sequence of the type strain Actinoalloteichus hymeniacidonis DSM 45092.</title>
        <authorList>
            <person name="Schaffert L."/>
            <person name="Albersmeier A."/>
            <person name="Winkler A."/>
            <person name="Kalinowski J."/>
            <person name="Zotchev S."/>
            <person name="Ruckert C."/>
        </authorList>
    </citation>
    <scope>NUCLEOTIDE SEQUENCE [LARGE SCALE GENOMIC DNA]</scope>
    <source>
        <strain evidence="4">HPA177(T) (DSM 45092(T))</strain>
    </source>
</reference>
<dbReference type="EC" id="5.3.1.23" evidence="3"/>
<accession>A0AAC9HPR8</accession>
<protein>
    <submittedName>
        <fullName evidence="3">EIF-2B alpha/beta/delta-like protein</fullName>
        <ecNumber evidence="3">5.3.1.23</ecNumber>
    </submittedName>
</protein>
<dbReference type="EMBL" id="CP014859">
    <property type="protein sequence ID" value="AOS63357.1"/>
    <property type="molecule type" value="Genomic_DNA"/>
</dbReference>
<comment type="similarity">
    <text evidence="1">Belongs to the eIF-2B alpha/beta/delta subunits family.</text>
</comment>
<proteinExistence type="inferred from homology"/>
<organism evidence="3 4">
    <name type="scientific">Actinoalloteichus hymeniacidonis</name>
    <dbReference type="NCBI Taxonomy" id="340345"/>
    <lineage>
        <taxon>Bacteria</taxon>
        <taxon>Bacillati</taxon>
        <taxon>Actinomycetota</taxon>
        <taxon>Actinomycetes</taxon>
        <taxon>Pseudonocardiales</taxon>
        <taxon>Pseudonocardiaceae</taxon>
        <taxon>Actinoalloteichus</taxon>
    </lineage>
</organism>
<dbReference type="Gene3D" id="3.40.50.10470">
    <property type="entry name" value="Translation initiation factor eif-2b, domain 2"/>
    <property type="match status" value="1"/>
</dbReference>
<dbReference type="Gene3D" id="1.20.120.420">
    <property type="entry name" value="translation initiation factor eif-2b, domain 1"/>
    <property type="match status" value="1"/>
</dbReference>
<dbReference type="InterPro" id="IPR042529">
    <property type="entry name" value="IF_2B-like_C"/>
</dbReference>
<dbReference type="InterPro" id="IPR000649">
    <property type="entry name" value="IF-2B-related"/>
</dbReference>
<gene>
    <name evidence="3" type="ORF">TL08_12715</name>
</gene>
<evidence type="ECO:0000256" key="1">
    <source>
        <dbReference type="RuleBase" id="RU003814"/>
    </source>
</evidence>
<evidence type="ECO:0000313" key="3">
    <source>
        <dbReference type="EMBL" id="AOS63357.1"/>
    </source>
</evidence>